<dbReference type="InterPro" id="IPR050736">
    <property type="entry name" value="Sensor_HK_Regulatory"/>
</dbReference>
<proteinExistence type="predicted"/>
<name>A0ABR2ES36_9ROSI</name>
<comment type="caution">
    <text evidence="7">The sequence shown here is derived from an EMBL/GenBank/DDBJ whole genome shotgun (WGS) entry which is preliminary data.</text>
</comment>
<dbReference type="SUPFAM" id="SSF55874">
    <property type="entry name" value="ATPase domain of HSP90 chaperone/DNA topoisomerase II/histidine kinase"/>
    <property type="match status" value="1"/>
</dbReference>
<evidence type="ECO:0000256" key="1">
    <source>
        <dbReference type="ARBA" id="ARBA00000085"/>
    </source>
</evidence>
<dbReference type="InterPro" id="IPR036890">
    <property type="entry name" value="HATPase_C_sf"/>
</dbReference>
<keyword evidence="4" id="KW-0418">Kinase</keyword>
<evidence type="ECO:0000256" key="4">
    <source>
        <dbReference type="ARBA" id="ARBA00022777"/>
    </source>
</evidence>
<dbReference type="EC" id="2.7.13.3" evidence="2"/>
<keyword evidence="5" id="KW-0902">Two-component regulatory system</keyword>
<evidence type="ECO:0000256" key="6">
    <source>
        <dbReference type="SAM" id="MobiDB-lite"/>
    </source>
</evidence>
<dbReference type="EMBL" id="JBBPBM010000010">
    <property type="protein sequence ID" value="KAK8564848.1"/>
    <property type="molecule type" value="Genomic_DNA"/>
</dbReference>
<organism evidence="7 8">
    <name type="scientific">Hibiscus sabdariffa</name>
    <name type="common">roselle</name>
    <dbReference type="NCBI Taxonomy" id="183260"/>
    <lineage>
        <taxon>Eukaryota</taxon>
        <taxon>Viridiplantae</taxon>
        <taxon>Streptophyta</taxon>
        <taxon>Embryophyta</taxon>
        <taxon>Tracheophyta</taxon>
        <taxon>Spermatophyta</taxon>
        <taxon>Magnoliopsida</taxon>
        <taxon>eudicotyledons</taxon>
        <taxon>Gunneridae</taxon>
        <taxon>Pentapetalae</taxon>
        <taxon>rosids</taxon>
        <taxon>malvids</taxon>
        <taxon>Malvales</taxon>
        <taxon>Malvaceae</taxon>
        <taxon>Malvoideae</taxon>
        <taxon>Hibiscus</taxon>
    </lineage>
</organism>
<dbReference type="PANTHER" id="PTHR43711:SF1">
    <property type="entry name" value="HISTIDINE KINASE 1"/>
    <property type="match status" value="1"/>
</dbReference>
<dbReference type="Gene3D" id="3.30.565.10">
    <property type="entry name" value="Histidine kinase-like ATPase, C-terminal domain"/>
    <property type="match status" value="1"/>
</dbReference>
<dbReference type="Proteomes" id="UP001472677">
    <property type="component" value="Unassembled WGS sequence"/>
</dbReference>
<evidence type="ECO:0000313" key="8">
    <source>
        <dbReference type="Proteomes" id="UP001472677"/>
    </source>
</evidence>
<feature type="compositionally biased region" description="Basic and acidic residues" evidence="6">
    <location>
        <begin position="154"/>
        <end position="169"/>
    </location>
</feature>
<accession>A0ABR2ES36</accession>
<evidence type="ECO:0000256" key="2">
    <source>
        <dbReference type="ARBA" id="ARBA00012438"/>
    </source>
</evidence>
<sequence>MFSVQSVNHNVETDMDLFDDILKLVKGNSVKVVQVYANLLSYYIKFTTLRHIIVHEWRENPNVSSEYGKFSLNQKKPLFTAKTKLKHHGNHTKVVKKAKKSILWFEVDDTGSEIDPNKWKFLFENFKQAGDSKIWMHGDTSLGLCASSEPSSTRWEEKSGRRNQGGKKE</sequence>
<gene>
    <name evidence="7" type="ORF">V6N12_058428</name>
</gene>
<protein>
    <recommendedName>
        <fullName evidence="2">histidine kinase</fullName>
        <ecNumber evidence="2">2.7.13.3</ecNumber>
    </recommendedName>
</protein>
<keyword evidence="8" id="KW-1185">Reference proteome</keyword>
<dbReference type="PANTHER" id="PTHR43711">
    <property type="entry name" value="TWO-COMPONENT HISTIDINE KINASE"/>
    <property type="match status" value="1"/>
</dbReference>
<comment type="catalytic activity">
    <reaction evidence="1">
        <text>ATP + protein L-histidine = ADP + protein N-phospho-L-histidine.</text>
        <dbReference type="EC" id="2.7.13.3"/>
    </reaction>
</comment>
<evidence type="ECO:0000256" key="5">
    <source>
        <dbReference type="ARBA" id="ARBA00023012"/>
    </source>
</evidence>
<evidence type="ECO:0000313" key="7">
    <source>
        <dbReference type="EMBL" id="KAK8564848.1"/>
    </source>
</evidence>
<reference evidence="7 8" key="1">
    <citation type="journal article" date="2024" name="G3 (Bethesda)">
        <title>Genome assembly of Hibiscus sabdariffa L. provides insights into metabolisms of medicinal natural products.</title>
        <authorList>
            <person name="Kim T."/>
        </authorList>
    </citation>
    <scope>NUCLEOTIDE SEQUENCE [LARGE SCALE GENOMIC DNA]</scope>
    <source>
        <strain evidence="7">TK-2024</strain>
        <tissue evidence="7">Old leaves</tissue>
    </source>
</reference>
<evidence type="ECO:0000256" key="3">
    <source>
        <dbReference type="ARBA" id="ARBA00022679"/>
    </source>
</evidence>
<feature type="region of interest" description="Disordered" evidence="6">
    <location>
        <begin position="147"/>
        <end position="169"/>
    </location>
</feature>
<keyword evidence="3" id="KW-0808">Transferase</keyword>